<dbReference type="SMART" id="SM00470">
    <property type="entry name" value="ParB"/>
    <property type="match status" value="1"/>
</dbReference>
<dbReference type="GO" id="GO:0032259">
    <property type="term" value="P:methylation"/>
    <property type="evidence" value="ECO:0007669"/>
    <property type="project" value="UniProtKB-KW"/>
</dbReference>
<dbReference type="InterPro" id="IPR029063">
    <property type="entry name" value="SAM-dependent_MTases_sf"/>
</dbReference>
<gene>
    <name evidence="6" type="primary">dpnA_2</name>
    <name evidence="6" type="ORF">NCTC6180_01615</name>
</gene>
<dbReference type="Gene3D" id="3.90.1530.10">
    <property type="entry name" value="Conserved hypothetical protein from pyrococcus furiosus pfu- 392566-001, ParB domain"/>
    <property type="match status" value="1"/>
</dbReference>
<feature type="domain" description="ParB-like N-terminal" evidence="5">
    <location>
        <begin position="4"/>
        <end position="90"/>
    </location>
</feature>
<dbReference type="Pfam" id="PF02195">
    <property type="entry name" value="ParB_N"/>
    <property type="match status" value="1"/>
</dbReference>
<keyword evidence="2 6" id="KW-0808">Transferase</keyword>
<proteinExistence type="inferred from homology"/>
<keyword evidence="1 6" id="KW-0489">Methyltransferase</keyword>
<accession>A0A7Z9D388</accession>
<dbReference type="PANTHER" id="PTHR13370:SF3">
    <property type="entry name" value="TRNA (GUANINE(10)-N2)-METHYLTRANSFERASE HOMOLOG"/>
    <property type="match status" value="1"/>
</dbReference>
<dbReference type="Gene3D" id="3.40.50.150">
    <property type="entry name" value="Vaccinia Virus protein VP39"/>
    <property type="match status" value="1"/>
</dbReference>
<dbReference type="REBASE" id="288307">
    <property type="entry name" value="M.Seq6180ORF1615P"/>
</dbReference>
<keyword evidence="3" id="KW-0680">Restriction system</keyword>
<reference evidence="6 7" key="1">
    <citation type="submission" date="2018-12" db="EMBL/GenBank/DDBJ databases">
        <authorList>
            <consortium name="Pathogen Informatics"/>
        </authorList>
    </citation>
    <scope>NUCLEOTIDE SEQUENCE [LARGE SCALE GENOMIC DNA]</scope>
    <source>
        <strain evidence="6 7">NCTC6180</strain>
    </source>
</reference>
<name>A0A7Z9D388_STRSZ</name>
<protein>
    <recommendedName>
        <fullName evidence="4">Methyltransferase</fullName>
        <ecNumber evidence="4">2.1.1.-</ecNumber>
    </recommendedName>
</protein>
<dbReference type="GO" id="GO:0009307">
    <property type="term" value="P:DNA restriction-modification system"/>
    <property type="evidence" value="ECO:0007669"/>
    <property type="project" value="UniProtKB-KW"/>
</dbReference>
<dbReference type="Pfam" id="PF01555">
    <property type="entry name" value="N6_N4_Mtase"/>
    <property type="match status" value="1"/>
</dbReference>
<dbReference type="InterPro" id="IPR015840">
    <property type="entry name" value="DNA_MeTrfase_ParB"/>
</dbReference>
<dbReference type="InterPro" id="IPR002941">
    <property type="entry name" value="DNA_methylase_N4/N6"/>
</dbReference>
<dbReference type="InterPro" id="IPR036086">
    <property type="entry name" value="ParB/Sulfiredoxin_sf"/>
</dbReference>
<sequence>MEIERLSLKELIPYEKNAKKHPQYHVDQIKRSIEQFGNIDPIAIDENNMILEGHGRYLALKALGMTEVPVIRIKHLSAEEKKAYILAHNQLTLSTGFDLPILEEELSDIASLDMTDFGFSTRFWERPILDSHSDETDFFIKEEEDKVEISVDEGVIYQLGRHRLMCGDATNPEHVAKLLEGQCIDLYVTDPPYNVAYEGKTKEAMTIQNDHLSSPSFEAFLGQAFSAVDAHLKAGGAFYIWYADKERLSVSKALDSCGWDNKQTLIWAKDHFVLGRQDYQWQHEPCIYGWKSGAKHYFISDFSLSTIFESSQSLSQLTKDELIALIQSYQEETPTTILRERKPLQNKEHPTMKPIPLMERLIRNSSRQEELVFDSFLGSGTTLLACENLNRRCYGMELDPKYVSVILKRYEELTGQKPLKLS</sequence>
<dbReference type="PIRSF" id="PIRSF036758">
    <property type="entry name" value="Aden_M_ParB"/>
    <property type="match status" value="1"/>
</dbReference>
<dbReference type="SUPFAM" id="SSF110849">
    <property type="entry name" value="ParB/Sulfiredoxin"/>
    <property type="match status" value="1"/>
</dbReference>
<dbReference type="GO" id="GO:0005737">
    <property type="term" value="C:cytoplasm"/>
    <property type="evidence" value="ECO:0007669"/>
    <property type="project" value="TreeGrafter"/>
</dbReference>
<dbReference type="AlphaFoldDB" id="A0A7Z9D388"/>
<dbReference type="CDD" id="cd16403">
    <property type="entry name" value="ParB_N_like_MT"/>
    <property type="match status" value="1"/>
</dbReference>
<dbReference type="PRINTS" id="PR00508">
    <property type="entry name" value="S21N4MTFRASE"/>
</dbReference>
<evidence type="ECO:0000256" key="2">
    <source>
        <dbReference type="ARBA" id="ARBA00022679"/>
    </source>
</evidence>
<dbReference type="EC" id="2.1.1.-" evidence="4"/>
<evidence type="ECO:0000259" key="5">
    <source>
        <dbReference type="SMART" id="SM00470"/>
    </source>
</evidence>
<comment type="similarity">
    <text evidence="4">Belongs to the N(4)/N(6)-methyltransferase family.</text>
</comment>
<dbReference type="SUPFAM" id="SSF53335">
    <property type="entry name" value="S-adenosyl-L-methionine-dependent methyltransferases"/>
    <property type="match status" value="1"/>
</dbReference>
<dbReference type="GO" id="GO:0008170">
    <property type="term" value="F:N-methyltransferase activity"/>
    <property type="evidence" value="ECO:0007669"/>
    <property type="project" value="InterPro"/>
</dbReference>
<dbReference type="GO" id="GO:0003677">
    <property type="term" value="F:DNA binding"/>
    <property type="evidence" value="ECO:0007669"/>
    <property type="project" value="InterPro"/>
</dbReference>
<dbReference type="Proteomes" id="UP000269903">
    <property type="component" value="Chromosome"/>
</dbReference>
<evidence type="ECO:0000256" key="1">
    <source>
        <dbReference type="ARBA" id="ARBA00022603"/>
    </source>
</evidence>
<dbReference type="InterPro" id="IPR003115">
    <property type="entry name" value="ParB_N"/>
</dbReference>
<dbReference type="InterPro" id="IPR001091">
    <property type="entry name" value="RM_Methyltransferase"/>
</dbReference>
<organism evidence="6 7">
    <name type="scientific">Streptococcus equi subsp. zooepidemicus</name>
    <dbReference type="NCBI Taxonomy" id="40041"/>
    <lineage>
        <taxon>Bacteria</taxon>
        <taxon>Bacillati</taxon>
        <taxon>Bacillota</taxon>
        <taxon>Bacilli</taxon>
        <taxon>Lactobacillales</taxon>
        <taxon>Streptococcaceae</taxon>
        <taxon>Streptococcus</taxon>
    </lineage>
</organism>
<evidence type="ECO:0000256" key="3">
    <source>
        <dbReference type="ARBA" id="ARBA00022747"/>
    </source>
</evidence>
<dbReference type="PANTHER" id="PTHR13370">
    <property type="entry name" value="RNA METHYLASE-RELATED"/>
    <property type="match status" value="1"/>
</dbReference>
<dbReference type="RefSeq" id="WP_154804158.1">
    <property type="nucleotide sequence ID" value="NZ_LR134317.1"/>
</dbReference>
<evidence type="ECO:0000256" key="4">
    <source>
        <dbReference type="RuleBase" id="RU362026"/>
    </source>
</evidence>
<evidence type="ECO:0000313" key="6">
    <source>
        <dbReference type="EMBL" id="VEF08855.1"/>
    </source>
</evidence>
<evidence type="ECO:0000313" key="7">
    <source>
        <dbReference type="Proteomes" id="UP000269903"/>
    </source>
</evidence>
<dbReference type="EMBL" id="LR134317">
    <property type="protein sequence ID" value="VEF08855.1"/>
    <property type="molecule type" value="Genomic_DNA"/>
</dbReference>